<dbReference type="SMART" id="SM00420">
    <property type="entry name" value="HTH_DEOR"/>
    <property type="match status" value="1"/>
</dbReference>
<dbReference type="InterPro" id="IPR037171">
    <property type="entry name" value="NagB/RpiA_transferase-like"/>
</dbReference>
<proteinExistence type="predicted"/>
<evidence type="ECO:0000259" key="3">
    <source>
        <dbReference type="PROSITE" id="PS51000"/>
    </source>
</evidence>
<dbReference type="RefSeq" id="WP_191980973.1">
    <property type="nucleotide sequence ID" value="NZ_CP114501.1"/>
</dbReference>
<evidence type="ECO:0000313" key="5">
    <source>
        <dbReference type="Proteomes" id="UP001224533"/>
    </source>
</evidence>
<organism evidence="4 5">
    <name type="scientific">Ligilactobacillus salivarius</name>
    <dbReference type="NCBI Taxonomy" id="1624"/>
    <lineage>
        <taxon>Bacteria</taxon>
        <taxon>Bacillati</taxon>
        <taxon>Bacillota</taxon>
        <taxon>Bacilli</taxon>
        <taxon>Lactobacillales</taxon>
        <taxon>Lactobacillaceae</taxon>
        <taxon>Ligilactobacillus</taxon>
    </lineage>
</organism>
<dbReference type="EMBL" id="CP114509">
    <property type="protein sequence ID" value="WHS17622.1"/>
    <property type="molecule type" value="Genomic_DNA"/>
</dbReference>
<dbReference type="SUPFAM" id="SSF100950">
    <property type="entry name" value="NagB/RpiA/CoA transferase-like"/>
    <property type="match status" value="1"/>
</dbReference>
<dbReference type="InterPro" id="IPR001034">
    <property type="entry name" value="DeoR_HTH"/>
</dbReference>
<dbReference type="PANTHER" id="PTHR30363">
    <property type="entry name" value="HTH-TYPE TRANSCRIPTIONAL REGULATOR SRLR-RELATED"/>
    <property type="match status" value="1"/>
</dbReference>
<dbReference type="InterPro" id="IPR050313">
    <property type="entry name" value="Carb_Metab_HTH_regulators"/>
</dbReference>
<dbReference type="PRINTS" id="PR00037">
    <property type="entry name" value="HTHLACR"/>
</dbReference>
<dbReference type="SUPFAM" id="SSF46785">
    <property type="entry name" value="Winged helix' DNA-binding domain"/>
    <property type="match status" value="1"/>
</dbReference>
<dbReference type="PANTHER" id="PTHR30363:SF44">
    <property type="entry name" value="AGA OPERON TRANSCRIPTIONAL REPRESSOR-RELATED"/>
    <property type="match status" value="1"/>
</dbReference>
<dbReference type="InterPro" id="IPR014036">
    <property type="entry name" value="DeoR-like_C"/>
</dbReference>
<dbReference type="Gene3D" id="1.10.10.10">
    <property type="entry name" value="Winged helix-like DNA-binding domain superfamily/Winged helix DNA-binding domain"/>
    <property type="match status" value="1"/>
</dbReference>
<sequence length="255" mass="29110">MDATARKMAILELFQEQNTLKITNLSDKFDVSRETIRRDFAELESEGKVKLIRGGAVLNVSDSETPYERRLNIMHEEKEKIAENFCSMLKDNMTIYLDYGTTCLEVARKIKRFKNLTVITNSLPIINELYKVDAINLYVLGGMVRKNEGSFVGEQINKVLQNININIGFFSGSGIDYKFGLSNYNFDESNVTRNVINRCQKIVVGIDSSKFGSVFPQNIINLKDIDTIITTDMDEELLEKYSEKTKVILTDENEV</sequence>
<feature type="domain" description="HTH deoR-type" evidence="3">
    <location>
        <begin position="3"/>
        <end position="58"/>
    </location>
</feature>
<keyword evidence="1" id="KW-0805">Transcription regulation</keyword>
<gene>
    <name evidence="4" type="ORF">O2U02_09265</name>
</gene>
<dbReference type="InterPro" id="IPR036388">
    <property type="entry name" value="WH-like_DNA-bd_sf"/>
</dbReference>
<reference evidence="4 5" key="1">
    <citation type="submission" date="2022-12" db="EMBL/GenBank/DDBJ databases">
        <title>Assessment of beneficial effects and identification of host adaptation-associated genes of Ligilactobacillus salivarius isolated from Meles meles.</title>
        <authorList>
            <person name="Wang Y."/>
        </authorList>
    </citation>
    <scope>NUCLEOTIDE SEQUENCE [LARGE SCALE GENOMIC DNA]</scope>
    <source>
        <strain evidence="4 5">S35</strain>
    </source>
</reference>
<name>A0ABD7YUH4_9LACO</name>
<evidence type="ECO:0000313" key="4">
    <source>
        <dbReference type="EMBL" id="WHS17622.1"/>
    </source>
</evidence>
<dbReference type="GO" id="GO:0003677">
    <property type="term" value="F:DNA binding"/>
    <property type="evidence" value="ECO:0007669"/>
    <property type="project" value="UniProtKB-KW"/>
</dbReference>
<evidence type="ECO:0000256" key="1">
    <source>
        <dbReference type="ARBA" id="ARBA00023015"/>
    </source>
</evidence>
<dbReference type="Pfam" id="PF08220">
    <property type="entry name" value="HTH_DeoR"/>
    <property type="match status" value="1"/>
</dbReference>
<protein>
    <submittedName>
        <fullName evidence="4">DeoR/GlpR family DNA-binding transcription regulator</fullName>
    </submittedName>
</protein>
<dbReference type="Pfam" id="PF00455">
    <property type="entry name" value="DeoRC"/>
    <property type="match status" value="1"/>
</dbReference>
<dbReference type="SMART" id="SM01134">
    <property type="entry name" value="DeoRC"/>
    <property type="match status" value="1"/>
</dbReference>
<dbReference type="Proteomes" id="UP001224533">
    <property type="component" value="Chromosome"/>
</dbReference>
<dbReference type="Gene3D" id="3.40.50.1360">
    <property type="match status" value="1"/>
</dbReference>
<dbReference type="AlphaFoldDB" id="A0ABD7YUH4"/>
<accession>A0ABD7YUH4</accession>
<dbReference type="PROSITE" id="PS51000">
    <property type="entry name" value="HTH_DEOR_2"/>
    <property type="match status" value="1"/>
</dbReference>
<evidence type="ECO:0000256" key="2">
    <source>
        <dbReference type="ARBA" id="ARBA00023163"/>
    </source>
</evidence>
<dbReference type="InterPro" id="IPR036390">
    <property type="entry name" value="WH_DNA-bd_sf"/>
</dbReference>
<keyword evidence="2" id="KW-0804">Transcription</keyword>
<keyword evidence="4" id="KW-0238">DNA-binding</keyword>